<keyword evidence="10" id="KW-1185">Reference proteome</keyword>
<name>J3NQU0_GAET3</name>
<dbReference type="EMBL" id="GL385396">
    <property type="protein sequence ID" value="EJT78546.1"/>
    <property type="molecule type" value="Genomic_DNA"/>
</dbReference>
<proteinExistence type="inferred from homology"/>
<dbReference type="InterPro" id="IPR052337">
    <property type="entry name" value="SAT4-like"/>
</dbReference>
<feature type="transmembrane region" description="Helical" evidence="6">
    <location>
        <begin position="76"/>
        <end position="97"/>
    </location>
</feature>
<accession>J3NQU0</accession>
<feature type="transmembrane region" description="Helical" evidence="6">
    <location>
        <begin position="217"/>
        <end position="238"/>
    </location>
</feature>
<evidence type="ECO:0000313" key="10">
    <source>
        <dbReference type="Proteomes" id="UP000006039"/>
    </source>
</evidence>
<dbReference type="RefSeq" id="XP_009219691.1">
    <property type="nucleotide sequence ID" value="XM_009221427.1"/>
</dbReference>
<evidence type="ECO:0000313" key="8">
    <source>
        <dbReference type="EMBL" id="EJT78546.1"/>
    </source>
</evidence>
<feature type="domain" description="Rhodopsin" evidence="7">
    <location>
        <begin position="74"/>
        <end position="312"/>
    </location>
</feature>
<gene>
    <name evidence="9" type="primary">20344104</name>
    <name evidence="8" type="ORF">GGTG_03646</name>
</gene>
<dbReference type="AlphaFoldDB" id="J3NQU0"/>
<dbReference type="PANTHER" id="PTHR33048">
    <property type="entry name" value="PTH11-LIKE INTEGRAL MEMBRANE PROTEIN (AFU_ORTHOLOGUE AFUA_5G11245)"/>
    <property type="match status" value="1"/>
</dbReference>
<dbReference type="STRING" id="644352.J3NQU0"/>
<protein>
    <recommendedName>
        <fullName evidence="7">Rhodopsin domain-containing protein</fullName>
    </recommendedName>
</protein>
<evidence type="ECO:0000256" key="2">
    <source>
        <dbReference type="ARBA" id="ARBA00022692"/>
    </source>
</evidence>
<keyword evidence="2 6" id="KW-0812">Transmembrane</keyword>
<dbReference type="PANTHER" id="PTHR33048:SF143">
    <property type="entry name" value="EXTRACELLULAR MEMBRANE PROTEIN CFEM DOMAIN-CONTAINING PROTEIN-RELATED"/>
    <property type="match status" value="1"/>
</dbReference>
<dbReference type="VEuPathDB" id="FungiDB:GGTG_03646"/>
<dbReference type="OrthoDB" id="2496787at2759"/>
<feature type="transmembrane region" description="Helical" evidence="6">
    <location>
        <begin position="170"/>
        <end position="197"/>
    </location>
</feature>
<evidence type="ECO:0000256" key="1">
    <source>
        <dbReference type="ARBA" id="ARBA00004141"/>
    </source>
</evidence>
<sequence>MLQCGQERCSKVDLMALIRLTRTTCGQKLKDSKAKLRAQQCSWVVISSLCVIARLVRRLLDRGPCPDWAVLRVEEVCVSLTYLFCLAVYTFAAALASMGLGREFWALNTEQISKITFFLYLTQIFHAVAIGLLRCSFLVFYWRVFTGKGCGGSERSRRWGPGGRWKFRQILLWTIVDQSGVSIASLLAAIFQCWPIYKTWEGWRGGAAAGVCVQPTTLILINASICIATGLWILCLPLSQLRTLDLTREAVIGVGIMLCMGTIVSMLSILRLAPTLRLKQVFLVLGGPAAMVSWTTAELTAGIVCVCMPSIHVVGFRVLAALLAHTPWRLPDRDFSSLAASPFGAAAGLEADKMLGAQRDPGVAKRWGMDGTQQLGRS</sequence>
<organism evidence="8">
    <name type="scientific">Gaeumannomyces tritici (strain R3-111a-1)</name>
    <name type="common">Wheat and barley take-all root rot fungus</name>
    <name type="synonym">Gaeumannomyces graminis var. tritici</name>
    <dbReference type="NCBI Taxonomy" id="644352"/>
    <lineage>
        <taxon>Eukaryota</taxon>
        <taxon>Fungi</taxon>
        <taxon>Dikarya</taxon>
        <taxon>Ascomycota</taxon>
        <taxon>Pezizomycotina</taxon>
        <taxon>Sordariomycetes</taxon>
        <taxon>Sordariomycetidae</taxon>
        <taxon>Magnaporthales</taxon>
        <taxon>Magnaporthaceae</taxon>
        <taxon>Gaeumannomyces</taxon>
    </lineage>
</organism>
<keyword evidence="3 6" id="KW-1133">Transmembrane helix</keyword>
<dbReference type="GeneID" id="20344104"/>
<dbReference type="Proteomes" id="UP000006039">
    <property type="component" value="Unassembled WGS sequence"/>
</dbReference>
<evidence type="ECO:0000313" key="9">
    <source>
        <dbReference type="EnsemblFungi" id="EJT78546"/>
    </source>
</evidence>
<evidence type="ECO:0000256" key="6">
    <source>
        <dbReference type="SAM" id="Phobius"/>
    </source>
</evidence>
<evidence type="ECO:0000256" key="3">
    <source>
        <dbReference type="ARBA" id="ARBA00022989"/>
    </source>
</evidence>
<reference evidence="10" key="1">
    <citation type="submission" date="2010-07" db="EMBL/GenBank/DDBJ databases">
        <title>The genome sequence of Gaeumannomyces graminis var. tritici strain R3-111a-1.</title>
        <authorList>
            <consortium name="The Broad Institute Genome Sequencing Platform"/>
            <person name="Ma L.-J."/>
            <person name="Dead R."/>
            <person name="Young S."/>
            <person name="Zeng Q."/>
            <person name="Koehrsen M."/>
            <person name="Alvarado L."/>
            <person name="Berlin A."/>
            <person name="Chapman S.B."/>
            <person name="Chen Z."/>
            <person name="Freedman E."/>
            <person name="Gellesch M."/>
            <person name="Goldberg J."/>
            <person name="Griggs A."/>
            <person name="Gujja S."/>
            <person name="Heilman E.R."/>
            <person name="Heiman D."/>
            <person name="Hepburn T."/>
            <person name="Howarth C."/>
            <person name="Jen D."/>
            <person name="Larson L."/>
            <person name="Mehta T."/>
            <person name="Neiman D."/>
            <person name="Pearson M."/>
            <person name="Roberts A."/>
            <person name="Saif S."/>
            <person name="Shea T."/>
            <person name="Shenoy N."/>
            <person name="Sisk P."/>
            <person name="Stolte C."/>
            <person name="Sykes S."/>
            <person name="Walk T."/>
            <person name="White J."/>
            <person name="Yandava C."/>
            <person name="Haas B."/>
            <person name="Nusbaum C."/>
            <person name="Birren B."/>
        </authorList>
    </citation>
    <scope>NUCLEOTIDE SEQUENCE [LARGE SCALE GENOMIC DNA]</scope>
    <source>
        <strain evidence="10">R3-111a-1</strain>
    </source>
</reference>
<reference evidence="8" key="2">
    <citation type="submission" date="2010-07" db="EMBL/GenBank/DDBJ databases">
        <authorList>
            <consortium name="The Broad Institute Genome Sequencing Platform"/>
            <consortium name="Broad Institute Genome Sequencing Center for Infectious Disease"/>
            <person name="Ma L.-J."/>
            <person name="Dead R."/>
            <person name="Young S."/>
            <person name="Zeng Q."/>
            <person name="Koehrsen M."/>
            <person name="Alvarado L."/>
            <person name="Berlin A."/>
            <person name="Chapman S.B."/>
            <person name="Chen Z."/>
            <person name="Freedman E."/>
            <person name="Gellesch M."/>
            <person name="Goldberg J."/>
            <person name="Griggs A."/>
            <person name="Gujja S."/>
            <person name="Heilman E.R."/>
            <person name="Heiman D."/>
            <person name="Hepburn T."/>
            <person name="Howarth C."/>
            <person name="Jen D."/>
            <person name="Larson L."/>
            <person name="Mehta T."/>
            <person name="Neiman D."/>
            <person name="Pearson M."/>
            <person name="Roberts A."/>
            <person name="Saif S."/>
            <person name="Shea T."/>
            <person name="Shenoy N."/>
            <person name="Sisk P."/>
            <person name="Stolte C."/>
            <person name="Sykes S."/>
            <person name="Walk T."/>
            <person name="White J."/>
            <person name="Yandava C."/>
            <person name="Haas B."/>
            <person name="Nusbaum C."/>
            <person name="Birren B."/>
        </authorList>
    </citation>
    <scope>NUCLEOTIDE SEQUENCE</scope>
    <source>
        <strain evidence="8">R3-111a-1</strain>
    </source>
</reference>
<keyword evidence="4 6" id="KW-0472">Membrane</keyword>
<evidence type="ECO:0000256" key="5">
    <source>
        <dbReference type="ARBA" id="ARBA00038359"/>
    </source>
</evidence>
<feature type="transmembrane region" description="Helical" evidence="6">
    <location>
        <begin position="250"/>
        <end position="273"/>
    </location>
</feature>
<dbReference type="EnsemblFungi" id="EJT78546">
    <property type="protein sequence ID" value="EJT78546"/>
    <property type="gene ID" value="GGTG_03646"/>
</dbReference>
<dbReference type="InterPro" id="IPR049326">
    <property type="entry name" value="Rhodopsin_dom_fungi"/>
</dbReference>
<evidence type="ECO:0000259" key="7">
    <source>
        <dbReference type="Pfam" id="PF20684"/>
    </source>
</evidence>
<reference evidence="9" key="5">
    <citation type="submission" date="2018-04" db="UniProtKB">
        <authorList>
            <consortium name="EnsemblFungi"/>
        </authorList>
    </citation>
    <scope>IDENTIFICATION</scope>
    <source>
        <strain evidence="9">R3-111a-1</strain>
    </source>
</reference>
<reference evidence="9" key="4">
    <citation type="journal article" date="2015" name="G3 (Bethesda)">
        <title>Genome sequences of three phytopathogenic species of the Magnaporthaceae family of fungi.</title>
        <authorList>
            <person name="Okagaki L.H."/>
            <person name="Nunes C.C."/>
            <person name="Sailsbery J."/>
            <person name="Clay B."/>
            <person name="Brown D."/>
            <person name="John T."/>
            <person name="Oh Y."/>
            <person name="Young N."/>
            <person name="Fitzgerald M."/>
            <person name="Haas B.J."/>
            <person name="Zeng Q."/>
            <person name="Young S."/>
            <person name="Adiconis X."/>
            <person name="Fan L."/>
            <person name="Levin J.Z."/>
            <person name="Mitchell T.K."/>
            <person name="Okubara P.A."/>
            <person name="Farman M.L."/>
            <person name="Kohn L.M."/>
            <person name="Birren B."/>
            <person name="Ma L.-J."/>
            <person name="Dean R.A."/>
        </authorList>
    </citation>
    <scope>NUCLEOTIDE SEQUENCE</scope>
    <source>
        <strain evidence="9">R3-111a-1</strain>
    </source>
</reference>
<feature type="transmembrane region" description="Helical" evidence="6">
    <location>
        <begin position="117"/>
        <end position="142"/>
    </location>
</feature>
<comment type="subcellular location">
    <subcellularLocation>
        <location evidence="1">Membrane</location>
        <topology evidence="1">Multi-pass membrane protein</topology>
    </subcellularLocation>
</comment>
<dbReference type="Pfam" id="PF20684">
    <property type="entry name" value="Fung_rhodopsin"/>
    <property type="match status" value="1"/>
</dbReference>
<comment type="similarity">
    <text evidence="5">Belongs to the SAT4 family.</text>
</comment>
<feature type="transmembrane region" description="Helical" evidence="6">
    <location>
        <begin position="301"/>
        <end position="324"/>
    </location>
</feature>
<dbReference type="eggNOG" id="ENOG502SKG6">
    <property type="taxonomic scope" value="Eukaryota"/>
</dbReference>
<dbReference type="HOGENOM" id="CLU_731666_0_0_1"/>
<reference evidence="8" key="3">
    <citation type="submission" date="2010-09" db="EMBL/GenBank/DDBJ databases">
        <title>Annotation of Gaeumannomyces graminis var. tritici R3-111a-1.</title>
        <authorList>
            <consortium name="The Broad Institute Genome Sequencing Platform"/>
            <person name="Ma L.-J."/>
            <person name="Dead R."/>
            <person name="Young S.K."/>
            <person name="Zeng Q."/>
            <person name="Gargeya S."/>
            <person name="Fitzgerald M."/>
            <person name="Haas B."/>
            <person name="Abouelleil A."/>
            <person name="Alvarado L."/>
            <person name="Arachchi H.M."/>
            <person name="Berlin A."/>
            <person name="Brown A."/>
            <person name="Chapman S.B."/>
            <person name="Chen Z."/>
            <person name="Dunbar C."/>
            <person name="Freedman E."/>
            <person name="Gearin G."/>
            <person name="Gellesch M."/>
            <person name="Goldberg J."/>
            <person name="Griggs A."/>
            <person name="Gujja S."/>
            <person name="Heiman D."/>
            <person name="Howarth C."/>
            <person name="Larson L."/>
            <person name="Lui A."/>
            <person name="MacDonald P.J.P."/>
            <person name="Mehta T."/>
            <person name="Montmayeur A."/>
            <person name="Murphy C."/>
            <person name="Neiman D."/>
            <person name="Pearson M."/>
            <person name="Priest M."/>
            <person name="Roberts A."/>
            <person name="Saif S."/>
            <person name="Shea T."/>
            <person name="Shenoy N."/>
            <person name="Sisk P."/>
            <person name="Stolte C."/>
            <person name="Sykes S."/>
            <person name="Yandava C."/>
            <person name="Wortman J."/>
            <person name="Nusbaum C."/>
            <person name="Birren B."/>
        </authorList>
    </citation>
    <scope>NUCLEOTIDE SEQUENCE</scope>
    <source>
        <strain evidence="8">R3-111a-1</strain>
    </source>
</reference>
<evidence type="ECO:0000256" key="4">
    <source>
        <dbReference type="ARBA" id="ARBA00023136"/>
    </source>
</evidence>
<dbReference type="GO" id="GO:0016020">
    <property type="term" value="C:membrane"/>
    <property type="evidence" value="ECO:0007669"/>
    <property type="project" value="UniProtKB-SubCell"/>
</dbReference>